<dbReference type="Proteomes" id="UP000052982">
    <property type="component" value="Unassembled WGS sequence"/>
</dbReference>
<dbReference type="InterPro" id="IPR001932">
    <property type="entry name" value="PPM-type_phosphatase-like_dom"/>
</dbReference>
<evidence type="ECO:0000313" key="4">
    <source>
        <dbReference type="Proteomes" id="UP000052982"/>
    </source>
</evidence>
<sequence length="100" mass="10987">MPSEAAEFHVPEGSVLALYTDGLIESQVRDLDDACELLRSGLAEPGRPLEETCDRILHDLLPQPPDGRRRSPSDPDQDPWHQPGRQLGTAGRTLRRGPGP</sequence>
<dbReference type="Gene3D" id="3.60.40.10">
    <property type="entry name" value="PPM-type phosphatase domain"/>
    <property type="match status" value="1"/>
</dbReference>
<comment type="caution">
    <text evidence="3">The sequence shown here is derived from an EMBL/GenBank/DDBJ whole genome shotgun (WGS) entry which is preliminary data.</text>
</comment>
<dbReference type="InterPro" id="IPR036457">
    <property type="entry name" value="PPM-type-like_dom_sf"/>
</dbReference>
<dbReference type="EMBL" id="LMWW01000006">
    <property type="protein sequence ID" value="KUN88096.1"/>
    <property type="molecule type" value="Genomic_DNA"/>
</dbReference>
<evidence type="ECO:0000256" key="1">
    <source>
        <dbReference type="SAM" id="MobiDB-lite"/>
    </source>
</evidence>
<accession>A0A117RFL9</accession>
<keyword evidence="4" id="KW-1185">Reference proteome</keyword>
<feature type="domain" description="PPM-type phosphatase" evidence="2">
    <location>
        <begin position="4"/>
        <end position="62"/>
    </location>
</feature>
<proteinExistence type="predicted"/>
<dbReference type="AlphaFoldDB" id="A0A117RFL9"/>
<evidence type="ECO:0000313" key="3">
    <source>
        <dbReference type="EMBL" id="KUN88096.1"/>
    </source>
</evidence>
<protein>
    <recommendedName>
        <fullName evidence="2">PPM-type phosphatase domain-containing protein</fullName>
    </recommendedName>
</protein>
<name>A0A117RFL9_9ACTN</name>
<dbReference type="STRING" id="1943.AQJ64_03905"/>
<feature type="region of interest" description="Disordered" evidence="1">
    <location>
        <begin position="59"/>
        <end position="100"/>
    </location>
</feature>
<dbReference type="Pfam" id="PF07228">
    <property type="entry name" value="SpoIIE"/>
    <property type="match status" value="1"/>
</dbReference>
<organism evidence="3 4">
    <name type="scientific">Streptomyces griseoruber</name>
    <dbReference type="NCBI Taxonomy" id="1943"/>
    <lineage>
        <taxon>Bacteria</taxon>
        <taxon>Bacillati</taxon>
        <taxon>Actinomycetota</taxon>
        <taxon>Actinomycetes</taxon>
        <taxon>Kitasatosporales</taxon>
        <taxon>Streptomycetaceae</taxon>
        <taxon>Streptomyces</taxon>
    </lineage>
</organism>
<evidence type="ECO:0000259" key="2">
    <source>
        <dbReference type="Pfam" id="PF07228"/>
    </source>
</evidence>
<reference evidence="3 4" key="1">
    <citation type="submission" date="2015-10" db="EMBL/GenBank/DDBJ databases">
        <title>Draft genome sequence of Streptomyces griseoruber DSM 40281, type strain for the species Streptomyces griseoruber.</title>
        <authorList>
            <person name="Ruckert C."/>
            <person name="Winkler A."/>
            <person name="Kalinowski J."/>
            <person name="Kampfer P."/>
            <person name="Glaeser S."/>
        </authorList>
    </citation>
    <scope>NUCLEOTIDE SEQUENCE [LARGE SCALE GENOMIC DNA]</scope>
    <source>
        <strain evidence="3 4">DSM 40281</strain>
    </source>
</reference>
<gene>
    <name evidence="3" type="ORF">AQJ64_03905</name>
</gene>